<accession>A0A4S4FQL4</accession>
<evidence type="ECO:0000313" key="6">
    <source>
        <dbReference type="EMBL" id="THG32859.1"/>
    </source>
</evidence>
<comment type="subcellular location">
    <subcellularLocation>
        <location evidence="1">Membrane</location>
        <topology evidence="1">Multi-pass membrane protein</topology>
    </subcellularLocation>
</comment>
<dbReference type="Pfam" id="PF03595">
    <property type="entry name" value="SLAC1"/>
    <property type="match status" value="1"/>
</dbReference>
<keyword evidence="7" id="KW-1185">Reference proteome</keyword>
<proteinExistence type="predicted"/>
<dbReference type="EMBL" id="SSSM01000001">
    <property type="protein sequence ID" value="THG32859.1"/>
    <property type="molecule type" value="Genomic_DNA"/>
</dbReference>
<evidence type="ECO:0000256" key="4">
    <source>
        <dbReference type="ARBA" id="ARBA00023136"/>
    </source>
</evidence>
<dbReference type="GO" id="GO:0005886">
    <property type="term" value="C:plasma membrane"/>
    <property type="evidence" value="ECO:0007669"/>
    <property type="project" value="TreeGrafter"/>
</dbReference>
<evidence type="ECO:0000256" key="1">
    <source>
        <dbReference type="ARBA" id="ARBA00004141"/>
    </source>
</evidence>
<feature type="transmembrane region" description="Helical" evidence="5">
    <location>
        <begin position="84"/>
        <end position="103"/>
    </location>
</feature>
<dbReference type="InterPro" id="IPR038665">
    <property type="entry name" value="Voltage-dep_anion_channel_sf"/>
</dbReference>
<dbReference type="InterPro" id="IPR052951">
    <property type="entry name" value="Tellurite_res_ion_channel"/>
</dbReference>
<gene>
    <name evidence="6" type="ORF">E6C64_00310</name>
</gene>
<protein>
    <recommendedName>
        <fullName evidence="8">Transporter</fullName>
    </recommendedName>
</protein>
<evidence type="ECO:0000256" key="5">
    <source>
        <dbReference type="SAM" id="Phobius"/>
    </source>
</evidence>
<evidence type="ECO:0000313" key="7">
    <source>
        <dbReference type="Proteomes" id="UP000309133"/>
    </source>
</evidence>
<feature type="transmembrane region" description="Helical" evidence="5">
    <location>
        <begin position="285"/>
        <end position="305"/>
    </location>
</feature>
<feature type="transmembrane region" description="Helical" evidence="5">
    <location>
        <begin position="257"/>
        <end position="279"/>
    </location>
</feature>
<dbReference type="Proteomes" id="UP000309133">
    <property type="component" value="Unassembled WGS sequence"/>
</dbReference>
<feature type="transmembrane region" description="Helical" evidence="5">
    <location>
        <begin position="45"/>
        <end position="64"/>
    </location>
</feature>
<feature type="transmembrane region" description="Helical" evidence="5">
    <location>
        <begin position="199"/>
        <end position="218"/>
    </location>
</feature>
<feature type="transmembrane region" description="Helical" evidence="5">
    <location>
        <begin position="109"/>
        <end position="131"/>
    </location>
</feature>
<name>A0A4S4FQL4_9MICO</name>
<dbReference type="Gene3D" id="1.50.10.150">
    <property type="entry name" value="Voltage-dependent anion channel"/>
    <property type="match status" value="1"/>
</dbReference>
<feature type="transmembrane region" description="Helical" evidence="5">
    <location>
        <begin position="12"/>
        <end position="33"/>
    </location>
</feature>
<reference evidence="6 7" key="1">
    <citation type="submission" date="2019-04" db="EMBL/GenBank/DDBJ databases">
        <authorList>
            <person name="Jiang L."/>
        </authorList>
    </citation>
    <scope>NUCLEOTIDE SEQUENCE [LARGE SCALE GENOMIC DNA]</scope>
    <source>
        <strain evidence="6 7">YIM 131853</strain>
    </source>
</reference>
<comment type="caution">
    <text evidence="6">The sequence shown here is derived from an EMBL/GenBank/DDBJ whole genome shotgun (WGS) entry which is preliminary data.</text>
</comment>
<feature type="transmembrane region" description="Helical" evidence="5">
    <location>
        <begin position="230"/>
        <end position="250"/>
    </location>
</feature>
<evidence type="ECO:0000256" key="2">
    <source>
        <dbReference type="ARBA" id="ARBA00022692"/>
    </source>
</evidence>
<feature type="transmembrane region" description="Helical" evidence="5">
    <location>
        <begin position="143"/>
        <end position="159"/>
    </location>
</feature>
<keyword evidence="3 5" id="KW-1133">Transmembrane helix</keyword>
<dbReference type="OrthoDB" id="5017340at2"/>
<keyword evidence="2 5" id="KW-0812">Transmembrane</keyword>
<dbReference type="RefSeq" id="WP_136425640.1">
    <property type="nucleotide sequence ID" value="NZ_SSSM01000001.1"/>
</dbReference>
<feature type="transmembrane region" description="Helical" evidence="5">
    <location>
        <begin position="165"/>
        <end position="187"/>
    </location>
</feature>
<sequence>MTQAPTTGERIPLNTFAISFGLVGLAGTWTATAESLHLPDAIAETFWGIAFVAWLVLLVIHLVAGRRSLQSLATQIRHPTQGPFAAVPLVVGLLLSTHLIHVAPIVGSALIIVFLVLLTAFIAWFIAQWLLGHIAIESLHGGYFLPVVAAPFIAALSMTRVGAPALAVGLFGIGVFFWILVMGLFVTRLMLHPPLPAPLLPTLAILVAPPAVAGNAMFALGEGTGARAQVILAALLVLMLAVQVALIPVYRHLQFSLGFWSFTFSPCAAATFAITWISIARPPGWFAWSITLVIVVTALVAVIAIRSTRLAVQSHMSRVASTRGTRASASDL</sequence>
<evidence type="ECO:0000256" key="3">
    <source>
        <dbReference type="ARBA" id="ARBA00022989"/>
    </source>
</evidence>
<dbReference type="PANTHER" id="PTHR37955">
    <property type="entry name" value="TELLURITE RESISTANCE PROTEIN TEHA"/>
    <property type="match status" value="1"/>
</dbReference>
<keyword evidence="4 5" id="KW-0472">Membrane</keyword>
<dbReference type="PANTHER" id="PTHR37955:SF1">
    <property type="entry name" value="DEP DOMAIN-CONTAINING PROTEIN"/>
    <property type="match status" value="1"/>
</dbReference>
<organism evidence="6 7">
    <name type="scientific">Naasia lichenicola</name>
    <dbReference type="NCBI Taxonomy" id="2565933"/>
    <lineage>
        <taxon>Bacteria</taxon>
        <taxon>Bacillati</taxon>
        <taxon>Actinomycetota</taxon>
        <taxon>Actinomycetes</taxon>
        <taxon>Micrococcales</taxon>
        <taxon>Microbacteriaceae</taxon>
        <taxon>Naasia</taxon>
    </lineage>
</organism>
<dbReference type="InterPro" id="IPR004695">
    <property type="entry name" value="SLAC1/Mae1/Ssu1/TehA"/>
</dbReference>
<dbReference type="AlphaFoldDB" id="A0A4S4FQL4"/>
<evidence type="ECO:0008006" key="8">
    <source>
        <dbReference type="Google" id="ProtNLM"/>
    </source>
</evidence>
<dbReference type="GO" id="GO:0046583">
    <property type="term" value="F:monoatomic cation efflux transmembrane transporter activity"/>
    <property type="evidence" value="ECO:0007669"/>
    <property type="project" value="TreeGrafter"/>
</dbReference>